<dbReference type="EMBL" id="CP042430">
    <property type="protein sequence ID" value="QEC50360.1"/>
    <property type="molecule type" value="Genomic_DNA"/>
</dbReference>
<evidence type="ECO:0000259" key="5">
    <source>
        <dbReference type="PROSITE" id="PS50977"/>
    </source>
</evidence>
<feature type="DNA-binding region" description="H-T-H motif" evidence="4">
    <location>
        <begin position="36"/>
        <end position="55"/>
    </location>
</feature>
<dbReference type="Proteomes" id="UP000321805">
    <property type="component" value="Chromosome"/>
</dbReference>
<sequence>MSLATKPSLRRDAQRNRERILDATRAAFCELGLDVGVDEIARRAGVGMGTLYRHFPTKDALIDAVVDARFTELNAAAQSALAAPDAWEGLESFLLAAVELQAADRGFKDALTTWRRDEPGVRPARRRLHAAVRKLVGRAQEAGQLRADLAAEDVLVLLWATARIVERTSGSAPGQARRFLALHLAGLRPEAARDALPEAPLTPRQLQSCTLCPPR</sequence>
<dbReference type="InterPro" id="IPR036271">
    <property type="entry name" value="Tet_transcr_reg_TetR-rel_C_sf"/>
</dbReference>
<reference evidence="6 7" key="1">
    <citation type="journal article" date="2018" name="J. Microbiol.">
        <title>Baekduia soli gen. nov., sp. nov., a novel bacterium isolated from the soil of Baekdu Mountain and proposal of a novel family name, Baekduiaceae fam. nov.</title>
        <authorList>
            <person name="An D.S."/>
            <person name="Siddiqi M.Z."/>
            <person name="Kim K.H."/>
            <person name="Yu H.S."/>
            <person name="Im W.T."/>
        </authorList>
    </citation>
    <scope>NUCLEOTIDE SEQUENCE [LARGE SCALE GENOMIC DNA]</scope>
    <source>
        <strain evidence="6 7">BR7-21</strain>
    </source>
</reference>
<dbReference type="GO" id="GO:0003700">
    <property type="term" value="F:DNA-binding transcription factor activity"/>
    <property type="evidence" value="ECO:0007669"/>
    <property type="project" value="TreeGrafter"/>
</dbReference>
<dbReference type="Gene3D" id="1.10.357.10">
    <property type="entry name" value="Tetracycline Repressor, domain 2"/>
    <property type="match status" value="1"/>
</dbReference>
<dbReference type="InterPro" id="IPR009057">
    <property type="entry name" value="Homeodomain-like_sf"/>
</dbReference>
<dbReference type="AlphaFoldDB" id="A0A5B8UBF0"/>
<evidence type="ECO:0000313" key="6">
    <source>
        <dbReference type="EMBL" id="QEC50360.1"/>
    </source>
</evidence>
<evidence type="ECO:0000256" key="4">
    <source>
        <dbReference type="PROSITE-ProRule" id="PRU00335"/>
    </source>
</evidence>
<dbReference type="PROSITE" id="PS50977">
    <property type="entry name" value="HTH_TETR_2"/>
    <property type="match status" value="1"/>
</dbReference>
<evidence type="ECO:0000256" key="2">
    <source>
        <dbReference type="ARBA" id="ARBA00023125"/>
    </source>
</evidence>
<feature type="domain" description="HTH tetR-type" evidence="5">
    <location>
        <begin position="14"/>
        <end position="73"/>
    </location>
</feature>
<dbReference type="SUPFAM" id="SSF46689">
    <property type="entry name" value="Homeodomain-like"/>
    <property type="match status" value="1"/>
</dbReference>
<dbReference type="RefSeq" id="WP_146922907.1">
    <property type="nucleotide sequence ID" value="NZ_CP042430.1"/>
</dbReference>
<organism evidence="6 7">
    <name type="scientific">Baekduia soli</name>
    <dbReference type="NCBI Taxonomy" id="496014"/>
    <lineage>
        <taxon>Bacteria</taxon>
        <taxon>Bacillati</taxon>
        <taxon>Actinomycetota</taxon>
        <taxon>Thermoleophilia</taxon>
        <taxon>Solirubrobacterales</taxon>
        <taxon>Baekduiaceae</taxon>
        <taxon>Baekduia</taxon>
    </lineage>
</organism>
<dbReference type="OrthoDB" id="9795011at2"/>
<proteinExistence type="predicted"/>
<dbReference type="InterPro" id="IPR049445">
    <property type="entry name" value="TetR_SbtR-like_C"/>
</dbReference>
<dbReference type="PANTHER" id="PTHR30055">
    <property type="entry name" value="HTH-TYPE TRANSCRIPTIONAL REGULATOR RUTR"/>
    <property type="match status" value="1"/>
</dbReference>
<dbReference type="PRINTS" id="PR00455">
    <property type="entry name" value="HTHTETR"/>
</dbReference>
<keyword evidence="2 4" id="KW-0238">DNA-binding</keyword>
<dbReference type="KEGG" id="bsol:FSW04_24100"/>
<protein>
    <submittedName>
        <fullName evidence="6">TetR/AcrR family transcriptional regulator</fullName>
    </submittedName>
</protein>
<evidence type="ECO:0000256" key="1">
    <source>
        <dbReference type="ARBA" id="ARBA00023015"/>
    </source>
</evidence>
<accession>A0A5B8UBF0</accession>
<keyword evidence="1" id="KW-0805">Transcription regulation</keyword>
<dbReference type="GO" id="GO:0000976">
    <property type="term" value="F:transcription cis-regulatory region binding"/>
    <property type="evidence" value="ECO:0007669"/>
    <property type="project" value="TreeGrafter"/>
</dbReference>
<keyword evidence="3" id="KW-0804">Transcription</keyword>
<name>A0A5B8UBF0_9ACTN</name>
<keyword evidence="7" id="KW-1185">Reference proteome</keyword>
<dbReference type="SUPFAM" id="SSF48498">
    <property type="entry name" value="Tetracyclin repressor-like, C-terminal domain"/>
    <property type="match status" value="1"/>
</dbReference>
<dbReference type="PANTHER" id="PTHR30055:SF234">
    <property type="entry name" value="HTH-TYPE TRANSCRIPTIONAL REGULATOR BETI"/>
    <property type="match status" value="1"/>
</dbReference>
<dbReference type="InterPro" id="IPR001647">
    <property type="entry name" value="HTH_TetR"/>
</dbReference>
<gene>
    <name evidence="6" type="ORF">FSW04_24100</name>
</gene>
<dbReference type="Pfam" id="PF00440">
    <property type="entry name" value="TetR_N"/>
    <property type="match status" value="1"/>
</dbReference>
<dbReference type="Pfam" id="PF21597">
    <property type="entry name" value="TetR_C_43"/>
    <property type="match status" value="1"/>
</dbReference>
<evidence type="ECO:0000256" key="3">
    <source>
        <dbReference type="ARBA" id="ARBA00023163"/>
    </source>
</evidence>
<evidence type="ECO:0000313" key="7">
    <source>
        <dbReference type="Proteomes" id="UP000321805"/>
    </source>
</evidence>
<dbReference type="InterPro" id="IPR050109">
    <property type="entry name" value="HTH-type_TetR-like_transc_reg"/>
</dbReference>